<protein>
    <submittedName>
        <fullName evidence="1">Uncharacterized protein</fullName>
    </submittedName>
</protein>
<proteinExistence type="predicted"/>
<gene>
    <name evidence="1" type="ORF">RRG08_049711</name>
</gene>
<evidence type="ECO:0000313" key="2">
    <source>
        <dbReference type="Proteomes" id="UP001283361"/>
    </source>
</evidence>
<reference evidence="1" key="1">
    <citation type="journal article" date="2023" name="G3 (Bethesda)">
        <title>A reference genome for the long-term kleptoplast-retaining sea slug Elysia crispata morphotype clarki.</title>
        <authorList>
            <person name="Eastman K.E."/>
            <person name="Pendleton A.L."/>
            <person name="Shaikh M.A."/>
            <person name="Suttiyut T."/>
            <person name="Ogas R."/>
            <person name="Tomko P."/>
            <person name="Gavelis G."/>
            <person name="Widhalm J.R."/>
            <person name="Wisecaver J.H."/>
        </authorList>
    </citation>
    <scope>NUCLEOTIDE SEQUENCE</scope>
    <source>
        <strain evidence="1">ECLA1</strain>
    </source>
</reference>
<dbReference type="Proteomes" id="UP001283361">
    <property type="component" value="Unassembled WGS sequence"/>
</dbReference>
<accession>A0AAE1AHQ6</accession>
<keyword evidence="2" id="KW-1185">Reference proteome</keyword>
<sequence>MTTIRSWTETNRRPVAVFKLSFSEEQYYGGENWILSLNVLSRSADVSQLVKLSQAAVYKAGDKNDGSH</sequence>
<name>A0AAE1AHQ6_9GAST</name>
<organism evidence="1 2">
    <name type="scientific">Elysia crispata</name>
    <name type="common">lettuce slug</name>
    <dbReference type="NCBI Taxonomy" id="231223"/>
    <lineage>
        <taxon>Eukaryota</taxon>
        <taxon>Metazoa</taxon>
        <taxon>Spiralia</taxon>
        <taxon>Lophotrochozoa</taxon>
        <taxon>Mollusca</taxon>
        <taxon>Gastropoda</taxon>
        <taxon>Heterobranchia</taxon>
        <taxon>Euthyneura</taxon>
        <taxon>Panpulmonata</taxon>
        <taxon>Sacoglossa</taxon>
        <taxon>Placobranchoidea</taxon>
        <taxon>Plakobranchidae</taxon>
        <taxon>Elysia</taxon>
    </lineage>
</organism>
<comment type="caution">
    <text evidence="1">The sequence shown here is derived from an EMBL/GenBank/DDBJ whole genome shotgun (WGS) entry which is preliminary data.</text>
</comment>
<dbReference type="EMBL" id="JAWDGP010001840">
    <property type="protein sequence ID" value="KAK3787765.1"/>
    <property type="molecule type" value="Genomic_DNA"/>
</dbReference>
<dbReference type="AlphaFoldDB" id="A0AAE1AHQ6"/>
<evidence type="ECO:0000313" key="1">
    <source>
        <dbReference type="EMBL" id="KAK3787765.1"/>
    </source>
</evidence>